<feature type="compositionally biased region" description="Low complexity" evidence="4">
    <location>
        <begin position="465"/>
        <end position="485"/>
    </location>
</feature>
<feature type="compositionally biased region" description="Polar residues" evidence="4">
    <location>
        <begin position="82"/>
        <end position="93"/>
    </location>
</feature>
<gene>
    <name evidence="6" type="ORF">BOKJ2_LOCUS1820</name>
</gene>
<dbReference type="InterPro" id="IPR006630">
    <property type="entry name" value="La_HTH"/>
</dbReference>
<name>A0A811JV46_9BILA</name>
<dbReference type="Pfam" id="PF05383">
    <property type="entry name" value="La"/>
    <property type="match status" value="1"/>
</dbReference>
<evidence type="ECO:0000256" key="1">
    <source>
        <dbReference type="ARBA" id="ARBA00022553"/>
    </source>
</evidence>
<dbReference type="InterPro" id="IPR035979">
    <property type="entry name" value="RBD_domain_sf"/>
</dbReference>
<feature type="domain" description="HTH La-type RNA-binding" evidence="5">
    <location>
        <begin position="100"/>
        <end position="189"/>
    </location>
</feature>
<dbReference type="InterPro" id="IPR036390">
    <property type="entry name" value="WH_DNA-bd_sf"/>
</dbReference>
<dbReference type="Proteomes" id="UP000614601">
    <property type="component" value="Unassembled WGS sequence"/>
</dbReference>
<dbReference type="AlphaFoldDB" id="A0A811JV46"/>
<comment type="caution">
    <text evidence="6">The sequence shown here is derived from an EMBL/GenBank/DDBJ whole genome shotgun (WGS) entry which is preliminary data.</text>
</comment>
<evidence type="ECO:0000313" key="7">
    <source>
        <dbReference type="Proteomes" id="UP000614601"/>
    </source>
</evidence>
<dbReference type="EMBL" id="CAJFCW020000001">
    <property type="protein sequence ID" value="CAG9084481.1"/>
    <property type="molecule type" value="Genomic_DNA"/>
</dbReference>
<dbReference type="InterPro" id="IPR036388">
    <property type="entry name" value="WH-like_DNA-bd_sf"/>
</dbReference>
<organism evidence="6 7">
    <name type="scientific">Bursaphelenchus okinawaensis</name>
    <dbReference type="NCBI Taxonomy" id="465554"/>
    <lineage>
        <taxon>Eukaryota</taxon>
        <taxon>Metazoa</taxon>
        <taxon>Ecdysozoa</taxon>
        <taxon>Nematoda</taxon>
        <taxon>Chromadorea</taxon>
        <taxon>Rhabditida</taxon>
        <taxon>Tylenchina</taxon>
        <taxon>Tylenchomorpha</taxon>
        <taxon>Aphelenchoidea</taxon>
        <taxon>Aphelenchoididae</taxon>
        <taxon>Bursaphelenchus</taxon>
    </lineage>
</organism>
<keyword evidence="2 3" id="KW-0694">RNA-binding</keyword>
<dbReference type="InterPro" id="IPR012677">
    <property type="entry name" value="Nucleotide-bd_a/b_plait_sf"/>
</dbReference>
<dbReference type="Proteomes" id="UP000783686">
    <property type="component" value="Unassembled WGS sequence"/>
</dbReference>
<sequence length="581" mass="64914">MRGFGFKDNGFFICTETTPRCFVIQEVSDVNRALNDINKNSAQNGNASRPQQEAASPHIPFLPWWFTSECRQQLLSIPCPQGRSTPSGYEPSSTPEPPSRLSPEQLYQRLRNQLEYYFSRENLMNDRYLRSQMDADQYVPIKTVAGFPKVSKLTDDFALIVQVLRDSPQVQVDDSGLKVRPCNKRCTIILREIPEDAKEEEVKAMFDDCVKYVSLSYGLNNSWYVTFETEEDTQKAFMHLQSLGRTFRGKPIYARIKTGGAPIVTDSYQFGAEDKIITNTGTAYKTNVGMSPGGETVITGQITIHDLPFSVPDIPKSSNDKENSSFCLGQILASAGFVPRASFRPSVTSSAAIAAAQGTDSNGTALPAFSTPTVPASMPISVGSLQNKFLSSRGYSTDKATIPDSKHKFANEVYSERSSFSYKQRPSNPRRSPYLSTSNNHNQKPSKPHKSVEFKEQDKPKSILSTTTTASAQSSPPNMNNNNNNYQPIKSAIKPISKWKKEEKSEEFQPESPPENHDSTKFGIADFPCLIEEESRSVKQVQIKEQKKPQFSAVVARKHQQPAQPKADDKRRTYAQTVKKC</sequence>
<evidence type="ECO:0000256" key="2">
    <source>
        <dbReference type="ARBA" id="ARBA00022884"/>
    </source>
</evidence>
<dbReference type="CDD" id="cd12430">
    <property type="entry name" value="RRM_LARP4_5_like"/>
    <property type="match status" value="1"/>
</dbReference>
<protein>
    <recommendedName>
        <fullName evidence="5">HTH La-type RNA-binding domain-containing protein</fullName>
    </recommendedName>
</protein>
<proteinExistence type="predicted"/>
<dbReference type="InterPro" id="IPR045180">
    <property type="entry name" value="La_dom_prot"/>
</dbReference>
<dbReference type="Gene3D" id="1.10.10.10">
    <property type="entry name" value="Winged helix-like DNA-binding domain superfamily/Winged helix DNA-binding domain"/>
    <property type="match status" value="1"/>
</dbReference>
<dbReference type="SUPFAM" id="SSF46785">
    <property type="entry name" value="Winged helix' DNA-binding domain"/>
    <property type="match status" value="1"/>
</dbReference>
<keyword evidence="7" id="KW-1185">Reference proteome</keyword>
<evidence type="ECO:0000256" key="4">
    <source>
        <dbReference type="SAM" id="MobiDB-lite"/>
    </source>
</evidence>
<dbReference type="GO" id="GO:0010494">
    <property type="term" value="C:cytoplasmic stress granule"/>
    <property type="evidence" value="ECO:0007669"/>
    <property type="project" value="TreeGrafter"/>
</dbReference>
<dbReference type="PROSITE" id="PS50961">
    <property type="entry name" value="HTH_LA"/>
    <property type="match status" value="1"/>
</dbReference>
<dbReference type="PANTHER" id="PTHR22792:SF131">
    <property type="entry name" value="LA-RELATED PROTEIN LARP4B"/>
    <property type="match status" value="1"/>
</dbReference>
<dbReference type="GO" id="GO:0003730">
    <property type="term" value="F:mRNA 3'-UTR binding"/>
    <property type="evidence" value="ECO:0007669"/>
    <property type="project" value="TreeGrafter"/>
</dbReference>
<dbReference type="GO" id="GO:0005829">
    <property type="term" value="C:cytosol"/>
    <property type="evidence" value="ECO:0007669"/>
    <property type="project" value="TreeGrafter"/>
</dbReference>
<dbReference type="OrthoDB" id="10046764at2759"/>
<keyword evidence="1" id="KW-0597">Phosphoprotein</keyword>
<reference evidence="6" key="1">
    <citation type="submission" date="2020-09" db="EMBL/GenBank/DDBJ databases">
        <authorList>
            <person name="Kikuchi T."/>
        </authorList>
    </citation>
    <scope>NUCLEOTIDE SEQUENCE</scope>
    <source>
        <strain evidence="6">SH1</strain>
    </source>
</reference>
<dbReference type="GO" id="GO:0045727">
    <property type="term" value="P:positive regulation of translation"/>
    <property type="evidence" value="ECO:0007669"/>
    <property type="project" value="TreeGrafter"/>
</dbReference>
<feature type="region of interest" description="Disordered" evidence="4">
    <location>
        <begin position="415"/>
        <end position="522"/>
    </location>
</feature>
<feature type="compositionally biased region" description="Polar residues" evidence="4">
    <location>
        <begin position="416"/>
        <end position="443"/>
    </location>
</feature>
<accession>A0A811JV46</accession>
<dbReference type="EMBL" id="CAJFDH010000001">
    <property type="protein sequence ID" value="CAD5207136.1"/>
    <property type="molecule type" value="Genomic_DNA"/>
</dbReference>
<dbReference type="PANTHER" id="PTHR22792">
    <property type="entry name" value="LUPUS LA PROTEIN-RELATED"/>
    <property type="match status" value="1"/>
</dbReference>
<evidence type="ECO:0000313" key="6">
    <source>
        <dbReference type="EMBL" id="CAD5207136.1"/>
    </source>
</evidence>
<dbReference type="Pfam" id="PF26088">
    <property type="entry name" value="RRM_LARP4"/>
    <property type="match status" value="1"/>
</dbReference>
<dbReference type="InterPro" id="IPR058699">
    <property type="entry name" value="RRM_LARP4/4B"/>
</dbReference>
<evidence type="ECO:0000256" key="3">
    <source>
        <dbReference type="PROSITE-ProRule" id="PRU00332"/>
    </source>
</evidence>
<dbReference type="SMART" id="SM00360">
    <property type="entry name" value="RRM"/>
    <property type="match status" value="1"/>
</dbReference>
<dbReference type="Gene3D" id="3.30.70.330">
    <property type="match status" value="1"/>
</dbReference>
<feature type="compositionally biased region" description="Basic and acidic residues" evidence="4">
    <location>
        <begin position="450"/>
        <end position="461"/>
    </location>
</feature>
<dbReference type="InterPro" id="IPR000504">
    <property type="entry name" value="RRM_dom"/>
</dbReference>
<dbReference type="SMART" id="SM00715">
    <property type="entry name" value="LA"/>
    <property type="match status" value="1"/>
</dbReference>
<feature type="region of interest" description="Disordered" evidence="4">
    <location>
        <begin position="81"/>
        <end position="102"/>
    </location>
</feature>
<dbReference type="SUPFAM" id="SSF54928">
    <property type="entry name" value="RNA-binding domain, RBD"/>
    <property type="match status" value="1"/>
</dbReference>
<evidence type="ECO:0000259" key="5">
    <source>
        <dbReference type="PROSITE" id="PS50961"/>
    </source>
</evidence>
<feature type="region of interest" description="Disordered" evidence="4">
    <location>
        <begin position="540"/>
        <end position="581"/>
    </location>
</feature>